<dbReference type="InterPro" id="IPR043990">
    <property type="entry name" value="AC_1"/>
</dbReference>
<dbReference type="InterPro" id="IPR005546">
    <property type="entry name" value="Autotransporte_beta"/>
</dbReference>
<dbReference type="EMBL" id="CP013389">
    <property type="protein sequence ID" value="AOJ09996.1"/>
    <property type="molecule type" value="Genomic_DNA"/>
</dbReference>
<dbReference type="PROSITE" id="PS51208">
    <property type="entry name" value="AUTOTRANSPORTER"/>
    <property type="match status" value="1"/>
</dbReference>
<sequence length="1404" mass="140647">MQKGWSIIGNVVGSVDSTNKLILGGSATDLSSNPSGSSQSTVFDVSQIGDKYQGFSAQEKVGTSTWQLIGTTSALTPWTISGGTLQINGDGNLGDTASVLTFDGGTLQFGSGAELSANRAIALKAAGGTIDTRALNNTLAQNITGLGKLTKNGIGTLTLTGTNAYTGDTKIAAGTLQLGNGGSSGSIVGNVTDNGMLSFNRRDTKTYGGAISGPGAVTQSGSGTTVLTGSNTYTGGTKIAVGTLQLGNGGSSGSIVGNVTDNGMLSFNRRDTKTYGGAISGPGAVTQSGSGTTVLTGSNTYTGGTKIAAGTLQLGNGGSSGSIVGNVTDNGMLSFNRRDTKTYGGAISGPGAVTQSGSGTTVLTGSNTYTGGTKIAVGTLQLGNGGSSGSIVGNVTDNGMLSFNRRDTKTYGGAISGPGAVTQSGSGTTVLTGSNTYTGGTKIAVGTLQLGNGGSSGSIVGNVTDNGMLSFNRRDTKTYGGAISGPGAVTQSGSGTTVLTGSNTYTGGTKIAVGTLQLGNGGSSGSIVGNVTDNGMLSFNRRDTKTYGGAISGPGAVTQSGSGTTVLTGSNTYTGGTKIAVGTLQLGNGGSSGSIVGNVTDNGMLSFNRRDTKTYGGAISGPGAVTQSGSGTTVLTGSNTYTGGTKIAAGTLQLGNGGSSGSIVGNVTDNGMLSFNRRDTKTYGGAISGPGAVTQSGSGTTVLTGSNTYTGGTKIAVGTLQLGNGGSSGSIVGNVTDNGMLSFNRRDTKTYGGAISGPGAVTQSGSGTTVLTGSNTYTGGTKIAAGTLQLGNGGSSGSIVGNVTDNGMLSFNRRDTKTYGGAISGPGAVTQSGSGTTVLTGSNTYTGGTKIAVGTLQLGNGGSSGSIVGNVTDNGMLSFNRRDTKTYGGAISGPGAVTQSGSGTTVLTGSNTYTGATNVQAGTLQAGVINALSPNSAVTVASSATLALNGLNQTVAGLNNNGTVIMGRGSAPGTTLTVQGNYVGNNATIVLNTLLGDDSSRTDRVVLDGGRALNSTALLVKHVGGNGTRTAQGIDVVQAINGATTDAGAFSLDPQSDGYRQAGAITAGAYDYSLKRGGNGGQANDWYLVSQLRSEVGAYLDNRLAVTEMQIHTLHDRQGLAPGVMGATAGQPADANTWARVEGTVSERDGVSGQRMSDTRYSLHAGSDVARFNDGNVRVGVVAQYGSSSGSTSNGQFSAKQRVEGYSAGVYGTWYGNHDMLSGPYVDTWLMYGAFDNHVSGQGLPTESYHSQNMTASVEGGWSFRIFDTSTVTAYLEPEVQVIYSNYWAKDHAEARGTMVSGLSASGMTTRVGVRLHEVVTDDTGKTQMRPFAELNWWHDPSSQTMQFDQTVVHDNMSANRGEFKVGLQGNVTKNLHIWGALGVDTDMTSCTDGHMQVAMKYAW</sequence>
<dbReference type="PANTHER" id="PTHR35037:SF3">
    <property type="entry name" value="C-TERMINAL REGION OF AIDA-LIKE PROTEIN"/>
    <property type="match status" value="1"/>
</dbReference>
<feature type="domain" description="Autotransporter" evidence="2">
    <location>
        <begin position="1130"/>
        <end position="1404"/>
    </location>
</feature>
<organism evidence="3 4">
    <name type="scientific">Burkholderia mayonis</name>
    <dbReference type="NCBI Taxonomy" id="1385591"/>
    <lineage>
        <taxon>Bacteria</taxon>
        <taxon>Pseudomonadati</taxon>
        <taxon>Pseudomonadota</taxon>
        <taxon>Betaproteobacteria</taxon>
        <taxon>Burkholderiales</taxon>
        <taxon>Burkholderiaceae</taxon>
        <taxon>Burkholderia</taxon>
        <taxon>pseudomallei group</taxon>
    </lineage>
</organism>
<name>A0A1B4G243_9BURK</name>
<dbReference type="NCBIfam" id="TIGR01414">
    <property type="entry name" value="autotrans_barl"/>
    <property type="match status" value="1"/>
</dbReference>
<dbReference type="InterPro" id="IPR013425">
    <property type="entry name" value="Autotrns_rpt"/>
</dbReference>
<dbReference type="CDD" id="cd01344">
    <property type="entry name" value="PL2_Passenger_AT"/>
    <property type="match status" value="1"/>
</dbReference>
<dbReference type="Pfam" id="PF12951">
    <property type="entry name" value="PATR"/>
    <property type="match status" value="13"/>
</dbReference>
<protein>
    <recommendedName>
        <fullName evidence="2">Autotransporter domain-containing protein</fullName>
    </recommendedName>
</protein>
<reference evidence="3 4" key="1">
    <citation type="submission" date="2015-12" db="EMBL/GenBank/DDBJ databases">
        <title>Diversity of Burkholderia near neighbor genomes.</title>
        <authorList>
            <person name="Sahl J."/>
            <person name="Wagner D."/>
            <person name="Keim P."/>
        </authorList>
    </citation>
    <scope>NUCLEOTIDE SEQUENCE [LARGE SCALE GENOMIC DNA]</scope>
    <source>
        <strain evidence="3 4">BDU8</strain>
    </source>
</reference>
<dbReference type="SUPFAM" id="SSF103515">
    <property type="entry name" value="Autotransporter"/>
    <property type="match status" value="1"/>
</dbReference>
<accession>A0A1B4G243</accession>
<dbReference type="PANTHER" id="PTHR35037">
    <property type="entry name" value="C-TERMINAL REGION OF AIDA-LIKE PROTEIN"/>
    <property type="match status" value="1"/>
</dbReference>
<evidence type="ECO:0000259" key="2">
    <source>
        <dbReference type="PROSITE" id="PS51208"/>
    </source>
</evidence>
<dbReference type="Proteomes" id="UP000067711">
    <property type="component" value="Chromosome 1"/>
</dbReference>
<keyword evidence="1" id="KW-0732">Signal</keyword>
<dbReference type="SUPFAM" id="SSF51126">
    <property type="entry name" value="Pectin lyase-like"/>
    <property type="match status" value="6"/>
</dbReference>
<dbReference type="InterPro" id="IPR011050">
    <property type="entry name" value="Pectin_lyase_fold/virulence"/>
</dbReference>
<gene>
    <name evidence="3" type="ORF">WS71_22350</name>
</gene>
<proteinExistence type="predicted"/>
<dbReference type="Gene3D" id="2.160.20.20">
    <property type="match status" value="6"/>
</dbReference>
<dbReference type="InterPro" id="IPR036709">
    <property type="entry name" value="Autotransporte_beta_dom_sf"/>
</dbReference>
<dbReference type="GO" id="GO:0019867">
    <property type="term" value="C:outer membrane"/>
    <property type="evidence" value="ECO:0007669"/>
    <property type="project" value="InterPro"/>
</dbReference>
<evidence type="ECO:0000313" key="4">
    <source>
        <dbReference type="Proteomes" id="UP000067711"/>
    </source>
</evidence>
<dbReference type="NCBIfam" id="TIGR02601">
    <property type="entry name" value="autotrns_rpt"/>
    <property type="match status" value="12"/>
</dbReference>
<dbReference type="InterPro" id="IPR006315">
    <property type="entry name" value="OM_autotransptr_brl_dom"/>
</dbReference>
<evidence type="ECO:0000313" key="3">
    <source>
        <dbReference type="EMBL" id="AOJ09996.1"/>
    </source>
</evidence>
<dbReference type="InterPro" id="IPR012332">
    <property type="entry name" value="Autotransporter_pectin_lyase_C"/>
</dbReference>
<dbReference type="SMART" id="SM00869">
    <property type="entry name" value="Autotransporter"/>
    <property type="match status" value="1"/>
</dbReference>
<evidence type="ECO:0000256" key="1">
    <source>
        <dbReference type="ARBA" id="ARBA00022729"/>
    </source>
</evidence>
<dbReference type="Gene3D" id="2.40.128.130">
    <property type="entry name" value="Autotransporter beta-domain"/>
    <property type="match status" value="1"/>
</dbReference>
<dbReference type="Pfam" id="PF18883">
    <property type="entry name" value="AC_1"/>
    <property type="match status" value="1"/>
</dbReference>
<dbReference type="InterPro" id="IPR051551">
    <property type="entry name" value="Autotransporter_adhesion"/>
</dbReference>